<dbReference type="AlphaFoldDB" id="A0A1Y2CKN4"/>
<proteinExistence type="predicted"/>
<dbReference type="Proteomes" id="UP000193467">
    <property type="component" value="Unassembled WGS sequence"/>
</dbReference>
<dbReference type="GO" id="GO:0000981">
    <property type="term" value="F:DNA-binding transcription factor activity, RNA polymerase II-specific"/>
    <property type="evidence" value="ECO:0007669"/>
    <property type="project" value="InterPro"/>
</dbReference>
<dbReference type="InterPro" id="IPR001138">
    <property type="entry name" value="Zn2Cys6_DnaBD"/>
</dbReference>
<sequence>MGLKSCAECRGRRISCVELTAEGCKTCIRRDVRCSGRPPPETKVHRRAPRGSKMAEVKAAFAANGASTSPPDSQVVRTSATPLDVSSITSPASRLLTFELQAALHHHLVENARSIAKQTIPGTHLDPLAYQVDNYYWKRYTMLSLEFKSSDVQYYNLPALPADGLERIPPVFSEHEATSDLVHACFDAFGSRWSDHSAIVGASSSLEDRGLSREKPARALIDRAFLIAESSGVLDLSKATLLHARAAGFLLHTANVVAPDHPLIPSLIASIHDLRTRARAKPEVVAAEDRWDWQYYSQLLPETSLLDARFAIRSNTACTLSDEYLANSHAWTPGLALKSVQYLASLATCPWSEADANAEVLYVHLCSANLYLLRALALLRQQGLHQPPMFLFSSFSHLADVAEKLDAFFEAKRVQIISTRTLLEGGWLDLLNGQRREMLPFVSFVCDAIQGIARVNEAWEKSDLRLEVSSRFERLLLRTLKRLMELPSFLHLEDMARLVEVAPLFAEMPASDAWLPLVIRATQPSSELYYIGFDLDDLSRLRAGLKKLAGLYASVSQQSQRLEMLLLLESFSKPPLLAPRLIPEGGEDDLAQTMVHDAVDAMLT</sequence>
<dbReference type="CDD" id="cd00067">
    <property type="entry name" value="GAL4"/>
    <property type="match status" value="1"/>
</dbReference>
<feature type="domain" description="Zn(2)-C6 fungal-type" evidence="1">
    <location>
        <begin position="5"/>
        <end position="34"/>
    </location>
</feature>
<keyword evidence="3" id="KW-1185">Reference proteome</keyword>
<comment type="caution">
    <text evidence="2">The sequence shown here is derived from an EMBL/GenBank/DDBJ whole genome shotgun (WGS) entry which is preliminary data.</text>
</comment>
<reference evidence="2 3" key="1">
    <citation type="submission" date="2016-07" db="EMBL/GenBank/DDBJ databases">
        <title>Pervasive Adenine N6-methylation of Active Genes in Fungi.</title>
        <authorList>
            <consortium name="DOE Joint Genome Institute"/>
            <person name="Mondo S.J."/>
            <person name="Dannebaum R.O."/>
            <person name="Kuo R.C."/>
            <person name="Labutti K."/>
            <person name="Haridas S."/>
            <person name="Kuo A."/>
            <person name="Salamov A."/>
            <person name="Ahrendt S.R."/>
            <person name="Lipzen A."/>
            <person name="Sullivan W."/>
            <person name="Andreopoulos W.B."/>
            <person name="Clum A."/>
            <person name="Lindquist E."/>
            <person name="Daum C."/>
            <person name="Ramamoorthy G.K."/>
            <person name="Gryganskyi A."/>
            <person name="Culley D."/>
            <person name="Magnuson J.K."/>
            <person name="James T.Y."/>
            <person name="O'Malley M.A."/>
            <person name="Stajich J.E."/>
            <person name="Spatafora J.W."/>
            <person name="Visel A."/>
            <person name="Grigoriev I.V."/>
        </authorList>
    </citation>
    <scope>NUCLEOTIDE SEQUENCE [LARGE SCALE GENOMIC DNA]</scope>
    <source>
        <strain evidence="2 3">62-1032</strain>
    </source>
</reference>
<protein>
    <recommendedName>
        <fullName evidence="1">Zn(2)-C6 fungal-type domain-containing protein</fullName>
    </recommendedName>
</protein>
<accession>A0A1Y2CKN4</accession>
<dbReference type="EMBL" id="MCGR01000116">
    <property type="protein sequence ID" value="ORY47579.1"/>
    <property type="molecule type" value="Genomic_DNA"/>
</dbReference>
<organism evidence="2 3">
    <name type="scientific">Leucosporidium creatinivorum</name>
    <dbReference type="NCBI Taxonomy" id="106004"/>
    <lineage>
        <taxon>Eukaryota</taxon>
        <taxon>Fungi</taxon>
        <taxon>Dikarya</taxon>
        <taxon>Basidiomycota</taxon>
        <taxon>Pucciniomycotina</taxon>
        <taxon>Microbotryomycetes</taxon>
        <taxon>Leucosporidiales</taxon>
        <taxon>Leucosporidium</taxon>
    </lineage>
</organism>
<name>A0A1Y2CKN4_9BASI</name>
<dbReference type="InParanoid" id="A0A1Y2CKN4"/>
<gene>
    <name evidence="2" type="ORF">BCR35DRAFT_27733</name>
</gene>
<dbReference type="PROSITE" id="PS00463">
    <property type="entry name" value="ZN2_CY6_FUNGAL_1"/>
    <property type="match status" value="1"/>
</dbReference>
<dbReference type="GO" id="GO:0008270">
    <property type="term" value="F:zinc ion binding"/>
    <property type="evidence" value="ECO:0007669"/>
    <property type="project" value="InterPro"/>
</dbReference>
<evidence type="ECO:0000259" key="1">
    <source>
        <dbReference type="PROSITE" id="PS00463"/>
    </source>
</evidence>
<evidence type="ECO:0000313" key="2">
    <source>
        <dbReference type="EMBL" id="ORY47579.1"/>
    </source>
</evidence>
<evidence type="ECO:0000313" key="3">
    <source>
        <dbReference type="Proteomes" id="UP000193467"/>
    </source>
</evidence>